<feature type="domain" description="Link" evidence="10">
    <location>
        <begin position="3"/>
        <end position="93"/>
    </location>
</feature>
<evidence type="ECO:0000256" key="5">
    <source>
        <dbReference type="ARBA" id="ARBA00023136"/>
    </source>
</evidence>
<dbReference type="Proteomes" id="UP001181693">
    <property type="component" value="Unassembled WGS sequence"/>
</dbReference>
<dbReference type="PROSITE" id="PS50963">
    <property type="entry name" value="LINK_2"/>
    <property type="match status" value="1"/>
</dbReference>
<keyword evidence="2" id="KW-0812">Transmembrane</keyword>
<dbReference type="Pfam" id="PF00193">
    <property type="entry name" value="Xlink"/>
    <property type="match status" value="1"/>
</dbReference>
<evidence type="ECO:0000259" key="10">
    <source>
        <dbReference type="PROSITE" id="PS50963"/>
    </source>
</evidence>
<evidence type="ECO:0000256" key="3">
    <source>
        <dbReference type="ARBA" id="ARBA00022729"/>
    </source>
</evidence>
<dbReference type="InterPro" id="IPR043210">
    <property type="entry name" value="CD44_antigen-like"/>
</dbReference>
<evidence type="ECO:0000313" key="12">
    <source>
        <dbReference type="Proteomes" id="UP001181693"/>
    </source>
</evidence>
<protein>
    <recommendedName>
        <fullName evidence="10">Link domain-containing protein</fullName>
    </recommendedName>
</protein>
<evidence type="ECO:0000256" key="2">
    <source>
        <dbReference type="ARBA" id="ARBA00022692"/>
    </source>
</evidence>
<evidence type="ECO:0000256" key="1">
    <source>
        <dbReference type="ARBA" id="ARBA00004167"/>
    </source>
</evidence>
<dbReference type="AlphaFoldDB" id="A0AAV2ZMF6"/>
<sequence length="99" mass="11186">MRGDMEWWKGARYNQTADEARKTCAELDAVIATEEHVTLAMDSGFEICRYGWIDNNTVVIPRITPNPICAGNYVGLYVLHPNLTTQYDVFCYNASGQYG</sequence>
<dbReference type="PRINTS" id="PR01265">
    <property type="entry name" value="LINKMODULE"/>
</dbReference>
<evidence type="ECO:0000256" key="6">
    <source>
        <dbReference type="ARBA" id="ARBA00023157"/>
    </source>
</evidence>
<dbReference type="EMBL" id="DYDO01000010">
    <property type="protein sequence ID" value="DBA17546.1"/>
    <property type="molecule type" value="Genomic_DNA"/>
</dbReference>
<dbReference type="InterPro" id="IPR000538">
    <property type="entry name" value="Link_dom"/>
</dbReference>
<evidence type="ECO:0000256" key="7">
    <source>
        <dbReference type="ARBA" id="ARBA00023170"/>
    </source>
</evidence>
<dbReference type="GO" id="GO:0035692">
    <property type="term" value="C:macrophage migration inhibitory factor receptor complex"/>
    <property type="evidence" value="ECO:0007669"/>
    <property type="project" value="TreeGrafter"/>
</dbReference>
<dbReference type="GO" id="GO:0006954">
    <property type="term" value="P:inflammatory response"/>
    <property type="evidence" value="ECO:0007669"/>
    <property type="project" value="TreeGrafter"/>
</dbReference>
<dbReference type="SUPFAM" id="SSF56436">
    <property type="entry name" value="C-type lectin-like"/>
    <property type="match status" value="1"/>
</dbReference>
<dbReference type="InterPro" id="IPR016187">
    <property type="entry name" value="CTDL_fold"/>
</dbReference>
<comment type="caution">
    <text evidence="11">The sequence shown here is derived from an EMBL/GenBank/DDBJ whole genome shotgun (WGS) entry which is preliminary data.</text>
</comment>
<feature type="disulfide bond" evidence="9">
    <location>
        <begin position="48"/>
        <end position="69"/>
    </location>
</feature>
<dbReference type="PROSITE" id="PS01241">
    <property type="entry name" value="LINK_1"/>
    <property type="match status" value="1"/>
</dbReference>
<dbReference type="Gene3D" id="3.10.100.10">
    <property type="entry name" value="Mannose-Binding Protein A, subunit A"/>
    <property type="match status" value="1"/>
</dbReference>
<dbReference type="GO" id="GO:0004896">
    <property type="term" value="F:cytokine receptor activity"/>
    <property type="evidence" value="ECO:0007669"/>
    <property type="project" value="TreeGrafter"/>
</dbReference>
<keyword evidence="4" id="KW-1133">Transmembrane helix</keyword>
<dbReference type="PANTHER" id="PTHR10225:SF6">
    <property type="entry name" value="CD44 ANTIGEN"/>
    <property type="match status" value="1"/>
</dbReference>
<evidence type="ECO:0000256" key="8">
    <source>
        <dbReference type="ARBA" id="ARBA00023180"/>
    </source>
</evidence>
<keyword evidence="6 9" id="KW-1015">Disulfide bond</keyword>
<evidence type="ECO:0000256" key="4">
    <source>
        <dbReference type="ARBA" id="ARBA00022989"/>
    </source>
</evidence>
<dbReference type="GO" id="GO:0007155">
    <property type="term" value="P:cell adhesion"/>
    <property type="evidence" value="ECO:0007669"/>
    <property type="project" value="InterPro"/>
</dbReference>
<evidence type="ECO:0000256" key="9">
    <source>
        <dbReference type="PROSITE-ProRule" id="PRU00323"/>
    </source>
</evidence>
<accession>A0AAV2ZMF6</accession>
<gene>
    <name evidence="11" type="ORF">GDO54_002973</name>
</gene>
<organism evidence="11 12">
    <name type="scientific">Pyxicephalus adspersus</name>
    <name type="common">African bullfrog</name>
    <dbReference type="NCBI Taxonomy" id="30357"/>
    <lineage>
        <taxon>Eukaryota</taxon>
        <taxon>Metazoa</taxon>
        <taxon>Chordata</taxon>
        <taxon>Craniata</taxon>
        <taxon>Vertebrata</taxon>
        <taxon>Euteleostomi</taxon>
        <taxon>Amphibia</taxon>
        <taxon>Batrachia</taxon>
        <taxon>Anura</taxon>
        <taxon>Neobatrachia</taxon>
        <taxon>Ranoidea</taxon>
        <taxon>Pyxicephalidae</taxon>
        <taxon>Pyxicephalinae</taxon>
        <taxon>Pyxicephalus</taxon>
    </lineage>
</organism>
<comment type="caution">
    <text evidence="9">Lacks conserved residue(s) required for the propagation of feature annotation.</text>
</comment>
<name>A0AAV2ZMF6_PYXAD</name>
<evidence type="ECO:0000313" key="11">
    <source>
        <dbReference type="EMBL" id="DBA17546.1"/>
    </source>
</evidence>
<keyword evidence="7" id="KW-0675">Receptor</keyword>
<dbReference type="PANTHER" id="PTHR10225">
    <property type="entry name" value="HYALURONAN RECEPTOR"/>
    <property type="match status" value="1"/>
</dbReference>
<keyword evidence="8" id="KW-0325">Glycoprotein</keyword>
<keyword evidence="5" id="KW-0472">Membrane</keyword>
<comment type="subcellular location">
    <subcellularLocation>
        <location evidence="1">Membrane</location>
        <topology evidence="1">Single-pass membrane protein</topology>
    </subcellularLocation>
</comment>
<dbReference type="SMART" id="SM00445">
    <property type="entry name" value="LINK"/>
    <property type="match status" value="1"/>
</dbReference>
<dbReference type="GO" id="GO:0016323">
    <property type="term" value="C:basolateral plasma membrane"/>
    <property type="evidence" value="ECO:0007669"/>
    <property type="project" value="TreeGrafter"/>
</dbReference>
<keyword evidence="3" id="KW-0732">Signal</keyword>
<dbReference type="GO" id="GO:0005540">
    <property type="term" value="F:hyaluronic acid binding"/>
    <property type="evidence" value="ECO:0007669"/>
    <property type="project" value="InterPro"/>
</dbReference>
<reference evidence="11" key="1">
    <citation type="thesis" date="2020" institute="ProQuest LLC" country="789 East Eisenhower Parkway, Ann Arbor, MI, USA">
        <title>Comparative Genomics and Chromosome Evolution.</title>
        <authorList>
            <person name="Mudd A.B."/>
        </authorList>
    </citation>
    <scope>NUCLEOTIDE SEQUENCE</scope>
    <source>
        <strain evidence="11">1538</strain>
        <tissue evidence="11">Blood</tissue>
    </source>
</reference>
<proteinExistence type="predicted"/>
<dbReference type="InterPro" id="IPR016186">
    <property type="entry name" value="C-type_lectin-like/link_sf"/>
</dbReference>
<dbReference type="GO" id="GO:0070374">
    <property type="term" value="P:positive regulation of ERK1 and ERK2 cascade"/>
    <property type="evidence" value="ECO:0007669"/>
    <property type="project" value="TreeGrafter"/>
</dbReference>
<keyword evidence="12" id="KW-1185">Reference proteome</keyword>